<evidence type="ECO:0000313" key="11">
    <source>
        <dbReference type="Proteomes" id="UP000640426"/>
    </source>
</evidence>
<proteinExistence type="inferred from homology"/>
<feature type="transmembrane region" description="Helical" evidence="7">
    <location>
        <begin position="53"/>
        <end position="76"/>
    </location>
</feature>
<evidence type="ECO:0000256" key="3">
    <source>
        <dbReference type="ARBA" id="ARBA00022475"/>
    </source>
</evidence>
<comment type="subcellular location">
    <subcellularLocation>
        <location evidence="1">Cell membrane</location>
        <topology evidence="1">Multi-pass membrane protein</topology>
    </subcellularLocation>
</comment>
<dbReference type="Gene3D" id="3.30.70.100">
    <property type="match status" value="1"/>
</dbReference>
<dbReference type="Proteomes" id="UP000640426">
    <property type="component" value="Unassembled WGS sequence"/>
</dbReference>
<evidence type="ECO:0000256" key="1">
    <source>
        <dbReference type="ARBA" id="ARBA00004651"/>
    </source>
</evidence>
<protein>
    <submittedName>
        <fullName evidence="10">Mechanosensitive ion channel</fullName>
    </submittedName>
</protein>
<keyword evidence="11" id="KW-1185">Reference proteome</keyword>
<evidence type="ECO:0000256" key="7">
    <source>
        <dbReference type="SAM" id="Phobius"/>
    </source>
</evidence>
<feature type="transmembrane region" description="Helical" evidence="7">
    <location>
        <begin position="171"/>
        <end position="194"/>
    </location>
</feature>
<dbReference type="Gene3D" id="1.10.287.1260">
    <property type="match status" value="1"/>
</dbReference>
<dbReference type="InterPro" id="IPR011014">
    <property type="entry name" value="MscS_channel_TM-2"/>
</dbReference>
<dbReference type="Pfam" id="PF00924">
    <property type="entry name" value="MS_channel_2nd"/>
    <property type="match status" value="1"/>
</dbReference>
<evidence type="ECO:0000259" key="9">
    <source>
        <dbReference type="Pfam" id="PF21082"/>
    </source>
</evidence>
<dbReference type="InterPro" id="IPR011066">
    <property type="entry name" value="MscS_channel_C_sf"/>
</dbReference>
<comment type="similarity">
    <text evidence="2">Belongs to the MscS (TC 1.A.23) family.</text>
</comment>
<keyword evidence="6 7" id="KW-0472">Membrane</keyword>
<feature type="domain" description="Mechanosensitive ion channel MscS C-terminal" evidence="9">
    <location>
        <begin position="290"/>
        <end position="374"/>
    </location>
</feature>
<dbReference type="EMBL" id="JAELXS010000001">
    <property type="protein sequence ID" value="MBJ6120323.1"/>
    <property type="molecule type" value="Genomic_DNA"/>
</dbReference>
<dbReference type="Gene3D" id="2.30.30.60">
    <property type="match status" value="1"/>
</dbReference>
<dbReference type="Pfam" id="PF21082">
    <property type="entry name" value="MS_channel_3rd"/>
    <property type="match status" value="1"/>
</dbReference>
<evidence type="ECO:0000256" key="5">
    <source>
        <dbReference type="ARBA" id="ARBA00022989"/>
    </source>
</evidence>
<comment type="caution">
    <text evidence="10">The sequence shown here is derived from an EMBL/GenBank/DDBJ whole genome shotgun (WGS) entry which is preliminary data.</text>
</comment>
<dbReference type="InterPro" id="IPR052702">
    <property type="entry name" value="MscS-like_channel"/>
</dbReference>
<evidence type="ECO:0000259" key="8">
    <source>
        <dbReference type="Pfam" id="PF00924"/>
    </source>
</evidence>
<feature type="transmembrane region" description="Helical" evidence="7">
    <location>
        <begin position="200"/>
        <end position="228"/>
    </location>
</feature>
<gene>
    <name evidence="10" type="ORF">JAO74_00810</name>
</gene>
<accession>A0ABS0XJW2</accession>
<dbReference type="InterPro" id="IPR049278">
    <property type="entry name" value="MS_channel_C"/>
</dbReference>
<dbReference type="InterPro" id="IPR010920">
    <property type="entry name" value="LSM_dom_sf"/>
</dbReference>
<dbReference type="SUPFAM" id="SSF82861">
    <property type="entry name" value="Mechanosensitive channel protein MscS (YggB), transmembrane region"/>
    <property type="match status" value="1"/>
</dbReference>
<name>A0ABS0XJW2_9SPHN</name>
<dbReference type="InterPro" id="IPR006685">
    <property type="entry name" value="MscS_channel_2nd"/>
</dbReference>
<evidence type="ECO:0000256" key="2">
    <source>
        <dbReference type="ARBA" id="ARBA00008017"/>
    </source>
</evidence>
<sequence>MAGRHLGPVIARWWKDHVAGHHEPAWGEGVAPRLCAIVRHGTAALLLELLLAVYPWGSFAALPIGIALGLAAAFTAHQILRGLGLPRWIGWSVALIAFVALLSQAVGGLDPITAVLERIGINIGRRRLSVLTVITMMLTVVVLFAIVRLANRVIAHWIARTGSLDATQKLLAQKLISIFVVIAAFFFGIDLLGIDLTTFAVFSGALGLAVGFGLQKTVGNLIAGIILLMDRSIKPGDVIVVGQEAGRVNRIGVRAVSIITRDGKEHLIPNENLMTQEVENWSFSDRNVRVRIPVGVPYECDLRVAQQLMLQAARESPRVLNSPKPNVWLTSYGDYAVEHEILAWISDPEGGVGNVRSDVLNRLWWLLKDNGIDIPVPRRDIRIIERREPPDREI</sequence>
<keyword evidence="5 7" id="KW-1133">Transmembrane helix</keyword>
<feature type="transmembrane region" description="Helical" evidence="7">
    <location>
        <begin position="129"/>
        <end position="150"/>
    </location>
</feature>
<keyword evidence="4 7" id="KW-0812">Transmembrane</keyword>
<reference evidence="11" key="1">
    <citation type="submission" date="2020-12" db="EMBL/GenBank/DDBJ databases">
        <title>Hymenobacter sp.</title>
        <authorList>
            <person name="Kim M.K."/>
        </authorList>
    </citation>
    <scope>NUCLEOTIDE SEQUENCE [LARGE SCALE GENOMIC DNA]</scope>
    <source>
        <strain evidence="11">BT553</strain>
    </source>
</reference>
<dbReference type="PANTHER" id="PTHR30347:SF1">
    <property type="entry name" value="MECHANOSENSITIVE CHANNEL MSCK"/>
    <property type="match status" value="1"/>
</dbReference>
<feature type="transmembrane region" description="Helical" evidence="7">
    <location>
        <begin position="88"/>
        <end position="109"/>
    </location>
</feature>
<evidence type="ECO:0000256" key="4">
    <source>
        <dbReference type="ARBA" id="ARBA00022692"/>
    </source>
</evidence>
<dbReference type="PANTHER" id="PTHR30347">
    <property type="entry name" value="POTASSIUM CHANNEL RELATED"/>
    <property type="match status" value="1"/>
</dbReference>
<dbReference type="SUPFAM" id="SSF82689">
    <property type="entry name" value="Mechanosensitive channel protein MscS (YggB), C-terminal domain"/>
    <property type="match status" value="1"/>
</dbReference>
<dbReference type="SUPFAM" id="SSF50182">
    <property type="entry name" value="Sm-like ribonucleoproteins"/>
    <property type="match status" value="1"/>
</dbReference>
<evidence type="ECO:0000256" key="6">
    <source>
        <dbReference type="ARBA" id="ARBA00023136"/>
    </source>
</evidence>
<keyword evidence="3" id="KW-1003">Cell membrane</keyword>
<evidence type="ECO:0000313" key="10">
    <source>
        <dbReference type="EMBL" id="MBJ6120323.1"/>
    </source>
</evidence>
<feature type="domain" description="Mechanosensitive ion channel MscS" evidence="8">
    <location>
        <begin position="217"/>
        <end position="282"/>
    </location>
</feature>
<organism evidence="10 11">
    <name type="scientific">Sphingomonas mollis</name>
    <dbReference type="NCBI Taxonomy" id="2795726"/>
    <lineage>
        <taxon>Bacteria</taxon>
        <taxon>Pseudomonadati</taxon>
        <taxon>Pseudomonadota</taxon>
        <taxon>Alphaproteobacteria</taxon>
        <taxon>Sphingomonadales</taxon>
        <taxon>Sphingomonadaceae</taxon>
        <taxon>Sphingomonas</taxon>
    </lineage>
</organism>
<dbReference type="InterPro" id="IPR023408">
    <property type="entry name" value="MscS_beta-dom_sf"/>
</dbReference>